<dbReference type="RefSeq" id="XP_065653080.1">
    <property type="nucleotide sequence ID" value="XM_065797008.1"/>
</dbReference>
<evidence type="ECO:0000313" key="2">
    <source>
        <dbReference type="RefSeq" id="XP_065653080.1"/>
    </source>
</evidence>
<proteinExistence type="predicted"/>
<keyword evidence="1" id="KW-1185">Reference proteome</keyword>
<accession>A0ABM4BV74</accession>
<sequence length="272" mass="31443">MVPEFKYSAGSTVLQPRQRALYCVCYLQVRLTVQKRYMHDLGCIWKKNLKPDNVGSITSISSVTQDECCQYCLDSFNDTTAAFFQDSSCTCLKISHKTVPFSGSYYTYITRDPIRLNQSDYECGQRGSFNLLTQYFVVSEYEMFYVQFINMDLNLNLSTSVLMFKPDKTQINYDYVTVGFGIGATYHYSVNYFRNLTYTFLVGFVNETTQFAISHTRVANNPLRLIVYLKPFNVVANVKKSQAASWVYDSYAYNSLLTVDYIYVVVDKNLMY</sequence>
<gene>
    <name evidence="2" type="primary">LOC136080391</name>
</gene>
<name>A0ABM4BV74_HYDVU</name>
<protein>
    <submittedName>
        <fullName evidence="2">Uncharacterized protein LOC136080391</fullName>
    </submittedName>
</protein>
<reference evidence="2" key="1">
    <citation type="submission" date="2025-08" db="UniProtKB">
        <authorList>
            <consortium name="RefSeq"/>
        </authorList>
    </citation>
    <scope>IDENTIFICATION</scope>
</reference>
<dbReference type="GeneID" id="136080391"/>
<evidence type="ECO:0000313" key="1">
    <source>
        <dbReference type="Proteomes" id="UP001652625"/>
    </source>
</evidence>
<dbReference type="Proteomes" id="UP001652625">
    <property type="component" value="Chromosome 05"/>
</dbReference>
<organism evidence="1 2">
    <name type="scientific">Hydra vulgaris</name>
    <name type="common">Hydra</name>
    <name type="synonym">Hydra attenuata</name>
    <dbReference type="NCBI Taxonomy" id="6087"/>
    <lineage>
        <taxon>Eukaryota</taxon>
        <taxon>Metazoa</taxon>
        <taxon>Cnidaria</taxon>
        <taxon>Hydrozoa</taxon>
        <taxon>Hydroidolina</taxon>
        <taxon>Anthoathecata</taxon>
        <taxon>Aplanulata</taxon>
        <taxon>Hydridae</taxon>
        <taxon>Hydra</taxon>
    </lineage>
</organism>